<dbReference type="Pfam" id="PF23282">
    <property type="entry name" value="WHD_ROQ1"/>
    <property type="match status" value="1"/>
</dbReference>
<dbReference type="PRINTS" id="PR00364">
    <property type="entry name" value="DISEASERSIST"/>
</dbReference>
<accession>A0AA38F3J2</accession>
<dbReference type="Gene3D" id="1.10.8.430">
    <property type="entry name" value="Helical domain of apoptotic protease-activating factors"/>
    <property type="match status" value="1"/>
</dbReference>
<dbReference type="InterPro" id="IPR002182">
    <property type="entry name" value="NB-ARC"/>
</dbReference>
<dbReference type="PROSITE" id="PS50104">
    <property type="entry name" value="TIR"/>
    <property type="match status" value="1"/>
</dbReference>
<dbReference type="GO" id="GO:0006952">
    <property type="term" value="P:defense response"/>
    <property type="evidence" value="ECO:0007669"/>
    <property type="project" value="UniProtKB-KW"/>
</dbReference>
<dbReference type="Gene3D" id="1.10.10.10">
    <property type="entry name" value="Winged helix-like DNA-binding domain superfamily/Winged helix DNA-binding domain"/>
    <property type="match status" value="1"/>
</dbReference>
<evidence type="ECO:0000256" key="2">
    <source>
        <dbReference type="ARBA" id="ARBA00022737"/>
    </source>
</evidence>
<keyword evidence="3" id="KW-0611">Plant defense</keyword>
<evidence type="ECO:0000256" key="3">
    <source>
        <dbReference type="ARBA" id="ARBA00022821"/>
    </source>
</evidence>
<dbReference type="InterPro" id="IPR042197">
    <property type="entry name" value="Apaf_helical"/>
</dbReference>
<dbReference type="SUPFAM" id="SSF52200">
    <property type="entry name" value="Toll/Interleukin receptor TIR domain"/>
    <property type="match status" value="1"/>
</dbReference>
<dbReference type="SMART" id="SM00255">
    <property type="entry name" value="TIR"/>
    <property type="match status" value="1"/>
</dbReference>
<dbReference type="SUPFAM" id="SSF46785">
    <property type="entry name" value="Winged helix' DNA-binding domain"/>
    <property type="match status" value="1"/>
</dbReference>
<feature type="non-terminal residue" evidence="6">
    <location>
        <position position="566"/>
    </location>
</feature>
<dbReference type="InterPro" id="IPR058192">
    <property type="entry name" value="WHD_ROQ1-like"/>
</dbReference>
<dbReference type="SUPFAM" id="SSF52540">
    <property type="entry name" value="P-loop containing nucleoside triphosphate hydrolases"/>
    <property type="match status" value="1"/>
</dbReference>
<name>A0AA38F3J2_TAXCH</name>
<dbReference type="Proteomes" id="UP000824469">
    <property type="component" value="Unassembled WGS sequence"/>
</dbReference>
<dbReference type="InterPro" id="IPR035897">
    <property type="entry name" value="Toll_tir_struct_dom_sf"/>
</dbReference>
<dbReference type="PANTHER" id="PTHR11017">
    <property type="entry name" value="LEUCINE-RICH REPEAT-CONTAINING PROTEIN"/>
    <property type="match status" value="1"/>
</dbReference>
<organism evidence="6 7">
    <name type="scientific">Taxus chinensis</name>
    <name type="common">Chinese yew</name>
    <name type="synonym">Taxus wallichiana var. chinensis</name>
    <dbReference type="NCBI Taxonomy" id="29808"/>
    <lineage>
        <taxon>Eukaryota</taxon>
        <taxon>Viridiplantae</taxon>
        <taxon>Streptophyta</taxon>
        <taxon>Embryophyta</taxon>
        <taxon>Tracheophyta</taxon>
        <taxon>Spermatophyta</taxon>
        <taxon>Pinopsida</taxon>
        <taxon>Pinidae</taxon>
        <taxon>Conifers II</taxon>
        <taxon>Cupressales</taxon>
        <taxon>Taxaceae</taxon>
        <taxon>Taxus</taxon>
    </lineage>
</organism>
<reference evidence="6 7" key="1">
    <citation type="journal article" date="2021" name="Nat. Plants">
        <title>The Taxus genome provides insights into paclitaxel biosynthesis.</title>
        <authorList>
            <person name="Xiong X."/>
            <person name="Gou J."/>
            <person name="Liao Q."/>
            <person name="Li Y."/>
            <person name="Zhou Q."/>
            <person name="Bi G."/>
            <person name="Li C."/>
            <person name="Du R."/>
            <person name="Wang X."/>
            <person name="Sun T."/>
            <person name="Guo L."/>
            <person name="Liang H."/>
            <person name="Lu P."/>
            <person name="Wu Y."/>
            <person name="Zhang Z."/>
            <person name="Ro D.K."/>
            <person name="Shang Y."/>
            <person name="Huang S."/>
            <person name="Yan J."/>
        </authorList>
    </citation>
    <scope>NUCLEOTIDE SEQUENCE [LARGE SCALE GENOMIC DNA]</scope>
    <source>
        <strain evidence="6">Ta-2019</strain>
    </source>
</reference>
<evidence type="ECO:0000256" key="4">
    <source>
        <dbReference type="SAM" id="MobiDB-lite"/>
    </source>
</evidence>
<dbReference type="GO" id="GO:0043531">
    <property type="term" value="F:ADP binding"/>
    <property type="evidence" value="ECO:0007669"/>
    <property type="project" value="InterPro"/>
</dbReference>
<comment type="caution">
    <text evidence="6">The sequence shown here is derived from an EMBL/GenBank/DDBJ whole genome shotgun (WGS) entry which is preliminary data.</text>
</comment>
<feature type="compositionally biased region" description="Polar residues" evidence="4">
    <location>
        <begin position="8"/>
        <end position="26"/>
    </location>
</feature>
<sequence>HLRGFMESSPSSHRQNVERNTMSGVASSSSSQHQTAELDPLGGSEAAVSPRLYDVFINHRGPDVKYTLADLLYHNLKNTECRVFHDCREKELGDYFPSTISNTIQSACVQIAIFSPTYAESPWCLAELALMLKTNALFIPVFYRVRPSDVRRCRKGIYAAAFHHYERKKRYLDKIKDWETALQKASFLTGHECGDDDDVWKLVHDIKSAVLREVQLRKPLYVAKYPVGLDEIVADFDAHCLQKGEEEAKIIGIFGTRGSGKTTLASELFDRKRSLYQGACFLSNVREGKLTSLQSKVLKYLFHEDHHKFQNINEGTGYLKSFLERSKLSLFIVLDDIDHINQFDALVSKENLNSKSLVLVTTHDERLLIQAGISLRYRMKEMSLDYSRSLFCWHAFRQPCPERGYEDLVESFVSECGGLPLSLQVISGNLFSIDQQKGYWELSLKKVRKTLPMDIKQRIKISFDALDNDQKQIFMDIACFFVGMGKFKCMAVRIWEASGWNGEEGLQTLVDKCLVEMEPVFILDHNIEELYFRMHEHIRDFGREMADEMADGIKHPRRLWRPRHSL</sequence>
<dbReference type="AlphaFoldDB" id="A0AA38F3J2"/>
<proteinExistence type="predicted"/>
<dbReference type="InterPro" id="IPR036388">
    <property type="entry name" value="WH-like_DNA-bd_sf"/>
</dbReference>
<feature type="region of interest" description="Disordered" evidence="4">
    <location>
        <begin position="1"/>
        <end position="42"/>
    </location>
</feature>
<dbReference type="EMBL" id="JAHRHJ020003797">
    <property type="protein sequence ID" value="KAH9291159.1"/>
    <property type="molecule type" value="Genomic_DNA"/>
</dbReference>
<dbReference type="PANTHER" id="PTHR11017:SF385">
    <property type="entry name" value="DISEASE RESISTANCE PROTEIN (TIR-NBS-LRR CLASS)-RELATED"/>
    <property type="match status" value="1"/>
</dbReference>
<evidence type="ECO:0000313" key="7">
    <source>
        <dbReference type="Proteomes" id="UP000824469"/>
    </source>
</evidence>
<dbReference type="Pfam" id="PF01582">
    <property type="entry name" value="TIR"/>
    <property type="match status" value="1"/>
</dbReference>
<feature type="domain" description="TIR" evidence="5">
    <location>
        <begin position="51"/>
        <end position="186"/>
    </location>
</feature>
<keyword evidence="7" id="KW-1185">Reference proteome</keyword>
<dbReference type="InterPro" id="IPR044974">
    <property type="entry name" value="Disease_R_plants"/>
</dbReference>
<evidence type="ECO:0000256" key="1">
    <source>
        <dbReference type="ARBA" id="ARBA00022614"/>
    </source>
</evidence>
<dbReference type="InterPro" id="IPR000157">
    <property type="entry name" value="TIR_dom"/>
</dbReference>
<dbReference type="Pfam" id="PF00931">
    <property type="entry name" value="NB-ARC"/>
    <property type="match status" value="1"/>
</dbReference>
<keyword evidence="1" id="KW-0433">Leucine-rich repeat</keyword>
<protein>
    <recommendedName>
        <fullName evidence="5">TIR domain-containing protein</fullName>
    </recommendedName>
</protein>
<feature type="non-terminal residue" evidence="6">
    <location>
        <position position="1"/>
    </location>
</feature>
<gene>
    <name evidence="6" type="ORF">KI387_043651</name>
</gene>
<dbReference type="Gene3D" id="3.40.50.300">
    <property type="entry name" value="P-loop containing nucleotide triphosphate hydrolases"/>
    <property type="match status" value="1"/>
</dbReference>
<dbReference type="InterPro" id="IPR036390">
    <property type="entry name" value="WH_DNA-bd_sf"/>
</dbReference>
<keyword evidence="2" id="KW-0677">Repeat</keyword>
<evidence type="ECO:0000259" key="5">
    <source>
        <dbReference type="PROSITE" id="PS50104"/>
    </source>
</evidence>
<dbReference type="InterPro" id="IPR027417">
    <property type="entry name" value="P-loop_NTPase"/>
</dbReference>
<dbReference type="GO" id="GO:0007165">
    <property type="term" value="P:signal transduction"/>
    <property type="evidence" value="ECO:0007669"/>
    <property type="project" value="InterPro"/>
</dbReference>
<evidence type="ECO:0000313" key="6">
    <source>
        <dbReference type="EMBL" id="KAH9291159.1"/>
    </source>
</evidence>
<dbReference type="Gene3D" id="3.40.50.10140">
    <property type="entry name" value="Toll/interleukin-1 receptor homology (TIR) domain"/>
    <property type="match status" value="1"/>
</dbReference>